<reference evidence="1" key="2">
    <citation type="journal article" date="2015" name="Data Brief">
        <title>Shoot transcriptome of the giant reed, Arundo donax.</title>
        <authorList>
            <person name="Barrero R.A."/>
            <person name="Guerrero F.D."/>
            <person name="Moolhuijzen P."/>
            <person name="Goolsby J.A."/>
            <person name="Tidwell J."/>
            <person name="Bellgard S.E."/>
            <person name="Bellgard M.I."/>
        </authorList>
    </citation>
    <scope>NUCLEOTIDE SEQUENCE</scope>
    <source>
        <tissue evidence="1">Shoot tissue taken approximately 20 cm above the soil surface</tissue>
    </source>
</reference>
<name>A0A0A9EZQ9_ARUDO</name>
<dbReference type="AlphaFoldDB" id="A0A0A9EZQ9"/>
<proteinExistence type="predicted"/>
<reference evidence="1" key="1">
    <citation type="submission" date="2014-09" db="EMBL/GenBank/DDBJ databases">
        <authorList>
            <person name="Magalhaes I.L.F."/>
            <person name="Oliveira U."/>
            <person name="Santos F.R."/>
            <person name="Vidigal T.H.D.A."/>
            <person name="Brescovit A.D."/>
            <person name="Santos A.J."/>
        </authorList>
    </citation>
    <scope>NUCLEOTIDE SEQUENCE</scope>
    <source>
        <tissue evidence="1">Shoot tissue taken approximately 20 cm above the soil surface</tissue>
    </source>
</reference>
<evidence type="ECO:0000313" key="1">
    <source>
        <dbReference type="EMBL" id="JAE06250.1"/>
    </source>
</evidence>
<dbReference type="EMBL" id="GBRH01191646">
    <property type="protein sequence ID" value="JAE06250.1"/>
    <property type="molecule type" value="Transcribed_RNA"/>
</dbReference>
<sequence>MSGDRGRRHRRRVERAVAAHVAAQRLPRCELGAAYGALVHPQLAAACGGDVVVQAQRGGHVREHGGDVRLLTGRRCCRRRWLVLHGGGGDVDCVGDDVLLVGGGGGGEAWLLVAGAVAAERLEGGEALVARLALVHVEPRPHAVRRRRRLRVLSARVPLALHHRRHRRQRRLHRRHRRRLLWRR</sequence>
<accession>A0A0A9EZQ9</accession>
<organism evidence="1">
    <name type="scientific">Arundo donax</name>
    <name type="common">Giant reed</name>
    <name type="synonym">Donax arundinaceus</name>
    <dbReference type="NCBI Taxonomy" id="35708"/>
    <lineage>
        <taxon>Eukaryota</taxon>
        <taxon>Viridiplantae</taxon>
        <taxon>Streptophyta</taxon>
        <taxon>Embryophyta</taxon>
        <taxon>Tracheophyta</taxon>
        <taxon>Spermatophyta</taxon>
        <taxon>Magnoliopsida</taxon>
        <taxon>Liliopsida</taxon>
        <taxon>Poales</taxon>
        <taxon>Poaceae</taxon>
        <taxon>PACMAD clade</taxon>
        <taxon>Arundinoideae</taxon>
        <taxon>Arundineae</taxon>
        <taxon>Arundo</taxon>
    </lineage>
</organism>
<protein>
    <submittedName>
        <fullName evidence="1">Uncharacterized protein</fullName>
    </submittedName>
</protein>